<dbReference type="SUPFAM" id="SSF46689">
    <property type="entry name" value="Homeodomain-like"/>
    <property type="match status" value="1"/>
</dbReference>
<feature type="region of interest" description="Disordered" evidence="5">
    <location>
        <begin position="388"/>
        <end position="407"/>
    </location>
</feature>
<evidence type="ECO:0000256" key="2">
    <source>
        <dbReference type="ARBA" id="ARBA00023125"/>
    </source>
</evidence>
<feature type="domain" description="CCHC-type" evidence="6">
    <location>
        <begin position="523"/>
        <end position="538"/>
    </location>
</feature>
<keyword evidence="4" id="KW-0862">Zinc</keyword>
<dbReference type="InterPro" id="IPR007889">
    <property type="entry name" value="HTH_Psq"/>
</dbReference>
<keyword evidence="3" id="KW-0539">Nucleus</keyword>
<evidence type="ECO:0000256" key="4">
    <source>
        <dbReference type="PROSITE-ProRule" id="PRU00047"/>
    </source>
</evidence>
<dbReference type="EMBL" id="JN160806">
    <property type="protein sequence ID" value="AER39691.1"/>
    <property type="molecule type" value="Genomic_DNA"/>
</dbReference>
<dbReference type="HOGENOM" id="CLU_013929_4_1_1"/>
<name>G8GKM3_VERDA</name>
<dbReference type="InterPro" id="IPR050863">
    <property type="entry name" value="CenT-Element_Derived"/>
</dbReference>
<protein>
    <submittedName>
        <fullName evidence="8">Transposase</fullName>
    </submittedName>
</protein>
<proteinExistence type="predicted"/>
<evidence type="ECO:0000259" key="6">
    <source>
        <dbReference type="PROSITE" id="PS50158"/>
    </source>
</evidence>
<dbReference type="GO" id="GO:0008270">
    <property type="term" value="F:zinc ion binding"/>
    <property type="evidence" value="ECO:0007669"/>
    <property type="project" value="UniProtKB-KW"/>
</dbReference>
<evidence type="ECO:0000256" key="5">
    <source>
        <dbReference type="SAM" id="MobiDB-lite"/>
    </source>
</evidence>
<evidence type="ECO:0000259" key="7">
    <source>
        <dbReference type="PROSITE" id="PS51253"/>
    </source>
</evidence>
<dbReference type="InterPro" id="IPR004875">
    <property type="entry name" value="DDE_SF_endonuclease_dom"/>
</dbReference>
<accession>G8GKM3</accession>
<keyword evidence="4" id="KW-0479">Metal-binding</keyword>
<dbReference type="PANTHER" id="PTHR19303">
    <property type="entry name" value="TRANSPOSON"/>
    <property type="match status" value="1"/>
</dbReference>
<sequence length="551" mass="61894">METPCKEAQLILATEAIKKDPKLSIRSAAKIYSVSHVTLGRRLKGTISRRDSPPNSRTLTSLEEQTIIESILDLDSRSFPPRLRDVEDMANRLLADRGAPHVGVNWASNFVKRQPQLKTRFFRRYDYKRAQCEDPDAINAWFRLVRNVVAKYGIAAADIYNFDETGFMMGVISTGMVVTSSERRSNTKLIQPGNRQWVTVIQGVNSQGWCVPPFIVVAGKYHLSSWYEETSLPKDWVIATTENGWTTNRTGLEWIRHFDKYTRPRTTGTHRLLILDGHESHHSIEFDAYCKENNIIALCMPPHSSHLLQPLDIGCFGPLKQAYGRQIEKKMRAGISHITKEDFFPAFLTASQEVMTEKNIQGAFRGAGLVPHNPEAVLSKLDVKLHTPTPPGSSGGIPEPWVSRTPNNPIETTSQSEYIKNRIARHQDSSPTSILGAVDHLAKGTRSIMHKLTLVQSEVQLIRGELETLSKRRRAKKKRLRQGGSMSIAEAEDIQAQNEVDVQMKQETQLSRGRKQGIELAPRRCGTCGKAGHNSRTCQIIVAISDDDNTD</sequence>
<keyword evidence="2" id="KW-0238">DNA-binding</keyword>
<organism evidence="8">
    <name type="scientific">Verticillium dahliae</name>
    <name type="common">Verticillium wilt</name>
    <dbReference type="NCBI Taxonomy" id="27337"/>
    <lineage>
        <taxon>Eukaryota</taxon>
        <taxon>Fungi</taxon>
        <taxon>Dikarya</taxon>
        <taxon>Ascomycota</taxon>
        <taxon>Pezizomycotina</taxon>
        <taxon>Sordariomycetes</taxon>
        <taxon>Hypocreomycetidae</taxon>
        <taxon>Glomerellales</taxon>
        <taxon>Plectosphaerellaceae</taxon>
        <taxon>Verticillium</taxon>
    </lineage>
</organism>
<evidence type="ECO:0000313" key="8">
    <source>
        <dbReference type="EMBL" id="AER39691.1"/>
    </source>
</evidence>
<evidence type="ECO:0000256" key="1">
    <source>
        <dbReference type="ARBA" id="ARBA00004123"/>
    </source>
</evidence>
<dbReference type="PANTHER" id="PTHR19303:SF62">
    <property type="entry name" value="HTH CENPB-TYPE DOMAIN-CONTAINING PROTEIN-RELATED"/>
    <property type="match status" value="1"/>
</dbReference>
<dbReference type="AlphaFoldDB" id="G8GKM3"/>
<dbReference type="GO" id="GO:0003677">
    <property type="term" value="F:DNA binding"/>
    <property type="evidence" value="ECO:0007669"/>
    <property type="project" value="UniProtKB-KW"/>
</dbReference>
<dbReference type="PROSITE" id="PS50158">
    <property type="entry name" value="ZF_CCHC"/>
    <property type="match status" value="1"/>
</dbReference>
<dbReference type="GO" id="GO:0005634">
    <property type="term" value="C:nucleus"/>
    <property type="evidence" value="ECO:0007669"/>
    <property type="project" value="UniProtKB-SubCell"/>
</dbReference>
<dbReference type="PROSITE" id="PS51253">
    <property type="entry name" value="HTH_CENPB"/>
    <property type="match status" value="1"/>
</dbReference>
<feature type="domain" description="HTH CENPB-type" evidence="7">
    <location>
        <begin position="51"/>
        <end position="120"/>
    </location>
</feature>
<reference evidence="8" key="2">
    <citation type="journal article" date="2012" name="BMC Genomics">
        <title>Transposable elements in phytopathogenic Verticillium spp.: insights into genome evolution and inter- and intra-specific diversification.</title>
        <authorList>
            <person name="Amyotte S.G."/>
            <person name="Tan X."/>
            <person name="Pennerman K."/>
            <person name="del Mar Jimenez-Gasco M."/>
            <person name="Klosterman S.J."/>
            <person name="Ma L.J."/>
            <person name="Dobinson K.F."/>
            <person name="Veronese P."/>
        </authorList>
    </citation>
    <scope>NUCLEOTIDE SEQUENCE</scope>
    <source>
        <strain evidence="8">Ls17</strain>
    </source>
</reference>
<dbReference type="Pfam" id="PF05225">
    <property type="entry name" value="HTH_psq"/>
    <property type="match status" value="1"/>
</dbReference>
<dbReference type="Gene3D" id="3.30.420.10">
    <property type="entry name" value="Ribonuclease H-like superfamily/Ribonuclease H"/>
    <property type="match status" value="1"/>
</dbReference>
<comment type="subcellular location">
    <subcellularLocation>
        <location evidence="1">Nucleus</location>
    </subcellularLocation>
</comment>
<keyword evidence="4" id="KW-0863">Zinc-finger</keyword>
<dbReference type="InterPro" id="IPR006600">
    <property type="entry name" value="HTH_CenpB_DNA-bd_dom"/>
</dbReference>
<evidence type="ECO:0000256" key="3">
    <source>
        <dbReference type="ARBA" id="ARBA00023242"/>
    </source>
</evidence>
<dbReference type="InterPro" id="IPR001878">
    <property type="entry name" value="Znf_CCHC"/>
</dbReference>
<dbReference type="Pfam" id="PF03184">
    <property type="entry name" value="DDE_1"/>
    <property type="match status" value="1"/>
</dbReference>
<dbReference type="InterPro" id="IPR009057">
    <property type="entry name" value="Homeodomain-like_sf"/>
</dbReference>
<dbReference type="InterPro" id="IPR036397">
    <property type="entry name" value="RNaseH_sf"/>
</dbReference>
<reference evidence="8" key="1">
    <citation type="journal article" date="2011" name="PLoS Pathog.">
        <title>Comparative genomics yields insights into niche adaptation of plant vascular wilt pathogens.</title>
        <authorList>
            <person name="Klosterman S.J."/>
            <person name="Subbarao K.V."/>
            <person name="Kang S."/>
            <person name="Veronese P."/>
            <person name="Gold S.E."/>
            <person name="Thomma B.P.H.J."/>
            <person name="Chen Z."/>
            <person name="Henrissat B."/>
            <person name="Lee Y.-H."/>
            <person name="Park J."/>
            <person name="Garcia-Pedrajas M.D."/>
            <person name="Barbara D.J."/>
            <person name="Anchieta A."/>
            <person name="de Jonge R."/>
            <person name="Santhanam P."/>
            <person name="Maruthachalam K."/>
            <person name="Atallah Z."/>
            <person name="Amyotte S.G."/>
            <person name="Paz Z."/>
            <person name="Inderbitzin P."/>
            <person name="Hayes R.J."/>
            <person name="Heiman D.I."/>
            <person name="Young S."/>
            <person name="Zeng Q."/>
            <person name="Engels R."/>
            <person name="Galagan J."/>
            <person name="Cuomo C.A."/>
            <person name="Dobinson K.F."/>
            <person name="Ma L.-J."/>
        </authorList>
    </citation>
    <scope>NUCLEOTIDE SEQUENCE</scope>
    <source>
        <strain evidence="8">Ls17</strain>
    </source>
</reference>